<name>A0A369KAZ9_HYPMA</name>
<evidence type="ECO:0000313" key="1">
    <source>
        <dbReference type="EMBL" id="RDB31088.1"/>
    </source>
</evidence>
<proteinExistence type="predicted"/>
<keyword evidence="2" id="KW-1185">Reference proteome</keyword>
<dbReference type="AlphaFoldDB" id="A0A369KAZ9"/>
<accession>A0A369KAZ9</accession>
<comment type="caution">
    <text evidence="1">The sequence shown here is derived from an EMBL/GenBank/DDBJ whole genome shotgun (WGS) entry which is preliminary data.</text>
</comment>
<evidence type="ECO:0000313" key="2">
    <source>
        <dbReference type="Proteomes" id="UP000076154"/>
    </source>
</evidence>
<dbReference type="Proteomes" id="UP000076154">
    <property type="component" value="Unassembled WGS sequence"/>
</dbReference>
<gene>
    <name evidence="1" type="ORF">Hypma_000073</name>
</gene>
<dbReference type="EMBL" id="LUEZ02000001">
    <property type="protein sequence ID" value="RDB31088.1"/>
    <property type="molecule type" value="Genomic_DNA"/>
</dbReference>
<sequence length="114" mass="12244">MSTRLPPASFGVTQLPCGKSQQIFSTSSTVSAQNVQLVTSQTALPPTEKAQRLLCSRPGSLNIGTISRAALLIYAYQKRDVPVEVLEALRVELQAQLDQNSDSISLNSTPPSMV</sequence>
<protein>
    <submittedName>
        <fullName evidence="1">Uncharacterized protein</fullName>
    </submittedName>
</protein>
<dbReference type="InParanoid" id="A0A369KAZ9"/>
<reference evidence="1" key="1">
    <citation type="submission" date="2018-04" db="EMBL/GenBank/DDBJ databases">
        <title>Whole genome sequencing of Hypsizygus marmoreus.</title>
        <authorList>
            <person name="Choi I.-G."/>
            <person name="Min B."/>
            <person name="Kim J.-G."/>
            <person name="Kim S."/>
            <person name="Oh Y.-L."/>
            <person name="Kong W.-S."/>
            <person name="Park H."/>
            <person name="Jeong J."/>
            <person name="Song E.-S."/>
        </authorList>
    </citation>
    <scope>NUCLEOTIDE SEQUENCE [LARGE SCALE GENOMIC DNA]</scope>
    <source>
        <strain evidence="1">51987-8</strain>
    </source>
</reference>
<organism evidence="1 2">
    <name type="scientific">Hypsizygus marmoreus</name>
    <name type="common">White beech mushroom</name>
    <name type="synonym">Agaricus marmoreus</name>
    <dbReference type="NCBI Taxonomy" id="39966"/>
    <lineage>
        <taxon>Eukaryota</taxon>
        <taxon>Fungi</taxon>
        <taxon>Dikarya</taxon>
        <taxon>Basidiomycota</taxon>
        <taxon>Agaricomycotina</taxon>
        <taxon>Agaricomycetes</taxon>
        <taxon>Agaricomycetidae</taxon>
        <taxon>Agaricales</taxon>
        <taxon>Tricholomatineae</taxon>
        <taxon>Lyophyllaceae</taxon>
        <taxon>Hypsizygus</taxon>
    </lineage>
</organism>